<accession>A0A8U0A5Q7</accession>
<protein>
    <submittedName>
        <fullName evidence="3">Uncharacterized protein</fullName>
    </submittedName>
</protein>
<sequence>MNRPHDDTTSSSTAYERMLGLSAKAVVVVMVVVTVGAVSISMAPIADAQDGTPSDNGTNASETFAVEQGDTCYTVTPIGDGTNNVVSFYDYRTHGSGYSSRGTTDLQVEDTSQFFFHKGNGGLSLVFIHDQFSGNRSTGGGAVTLVMRGLPVTGGWTVKDDGYAGANDTFTFNKSMTTASWGWNGGRNDGGVYRAPPDDWDSEITIDPQFNREANSYPYPGWDGDGTMNQVERWIVRSGDEQAHALNMYDEVKITPGTCDSKGGEQTQTQEQGQSQMNNDQGSNENSEGLRTIVSGPGFGVVLTVLALAVALIAIVAHRRQ</sequence>
<dbReference type="RefSeq" id="WP_247994477.1">
    <property type="nucleotide sequence ID" value="NZ_CP096019.1"/>
</dbReference>
<evidence type="ECO:0000256" key="2">
    <source>
        <dbReference type="SAM" id="Phobius"/>
    </source>
</evidence>
<name>A0A8U0A5Q7_9EURY</name>
<feature type="transmembrane region" description="Helical" evidence="2">
    <location>
        <begin position="21"/>
        <end position="46"/>
    </location>
</feature>
<keyword evidence="2" id="KW-0472">Membrane</keyword>
<evidence type="ECO:0000313" key="3">
    <source>
        <dbReference type="EMBL" id="UPM43818.1"/>
    </source>
</evidence>
<evidence type="ECO:0000313" key="4">
    <source>
        <dbReference type="Proteomes" id="UP000831768"/>
    </source>
</evidence>
<dbReference type="AlphaFoldDB" id="A0A8U0A5Q7"/>
<feature type="compositionally biased region" description="Low complexity" evidence="1">
    <location>
        <begin position="264"/>
        <end position="274"/>
    </location>
</feature>
<keyword evidence="4" id="KW-1185">Reference proteome</keyword>
<proteinExistence type="predicted"/>
<organism evidence="3 4">
    <name type="scientific">Halocatena salina</name>
    <dbReference type="NCBI Taxonomy" id="2934340"/>
    <lineage>
        <taxon>Archaea</taxon>
        <taxon>Methanobacteriati</taxon>
        <taxon>Methanobacteriota</taxon>
        <taxon>Stenosarchaea group</taxon>
        <taxon>Halobacteria</taxon>
        <taxon>Halobacteriales</taxon>
        <taxon>Natronomonadaceae</taxon>
        <taxon>Halocatena</taxon>
    </lineage>
</organism>
<dbReference type="Proteomes" id="UP000831768">
    <property type="component" value="Chromosome"/>
</dbReference>
<dbReference type="GeneID" id="71927396"/>
<keyword evidence="2" id="KW-0812">Transmembrane</keyword>
<evidence type="ECO:0000256" key="1">
    <source>
        <dbReference type="SAM" id="MobiDB-lite"/>
    </source>
</evidence>
<dbReference type="KEGG" id="haad:MW046_05075"/>
<dbReference type="EMBL" id="CP096019">
    <property type="protein sequence ID" value="UPM43818.1"/>
    <property type="molecule type" value="Genomic_DNA"/>
</dbReference>
<feature type="transmembrane region" description="Helical" evidence="2">
    <location>
        <begin position="298"/>
        <end position="317"/>
    </location>
</feature>
<feature type="compositionally biased region" description="Polar residues" evidence="1">
    <location>
        <begin position="275"/>
        <end position="289"/>
    </location>
</feature>
<gene>
    <name evidence="3" type="ORF">MW046_05075</name>
</gene>
<keyword evidence="2" id="KW-1133">Transmembrane helix</keyword>
<reference evidence="3" key="1">
    <citation type="submission" date="2022-04" db="EMBL/GenBank/DDBJ databases">
        <title>Halocatena sp. nov., isolated from a salt lake.</title>
        <authorList>
            <person name="Cui H.-L."/>
        </authorList>
    </citation>
    <scope>NUCLEOTIDE SEQUENCE</scope>
    <source>
        <strain evidence="3">AD-1</strain>
    </source>
</reference>
<feature type="region of interest" description="Disordered" evidence="1">
    <location>
        <begin position="257"/>
        <end position="290"/>
    </location>
</feature>